<comment type="caution">
    <text evidence="1">The sequence shown here is derived from an EMBL/GenBank/DDBJ whole genome shotgun (WGS) entry which is preliminary data.</text>
</comment>
<evidence type="ECO:0000313" key="1">
    <source>
        <dbReference type="EMBL" id="EFD88036.1"/>
    </source>
</evidence>
<protein>
    <submittedName>
        <fullName evidence="1">Uncharacterized protein</fullName>
    </submittedName>
</protein>
<dbReference type="AlphaFoldDB" id="D3LAQ1"/>
<sequence length="40" mass="4832">MKIFAIVCLTEYLIYVSVKQILENKYFQTRILIKQAFKFS</sequence>
<name>D3LAQ1_OENOE</name>
<organism evidence="1 2">
    <name type="scientific">Oenococcus oeni AWRIB429</name>
    <dbReference type="NCBI Taxonomy" id="655225"/>
    <lineage>
        <taxon>Bacteria</taxon>
        <taxon>Bacillati</taxon>
        <taxon>Bacillota</taxon>
        <taxon>Bacilli</taxon>
        <taxon>Lactobacillales</taxon>
        <taxon>Lactobacillaceae</taxon>
        <taxon>Oenococcus</taxon>
    </lineage>
</organism>
<reference evidence="1 2" key="1">
    <citation type="journal article" date="2010" name="Appl. Microbiol. Biotechnol.">
        <title>Genotypic diversity in Oenococcus oeni by high-density microarray comparative genome hybridization and whole genome sequencing.</title>
        <authorList>
            <person name="Borneman A.R."/>
            <person name="Bartowsky E.J."/>
            <person name="McCarthy J."/>
            <person name="Chambers P.J."/>
        </authorList>
    </citation>
    <scope>NUCLEOTIDE SEQUENCE [LARGE SCALE GENOMIC DNA]</scope>
    <source>
        <strain evidence="1 2">AWRIB429</strain>
    </source>
</reference>
<gene>
    <name evidence="1" type="ORF">AWRIB429_1431</name>
</gene>
<dbReference type="Proteomes" id="UP000003075">
    <property type="component" value="Unassembled WGS sequence"/>
</dbReference>
<proteinExistence type="predicted"/>
<accession>D3LAQ1</accession>
<dbReference type="EMBL" id="ACSE01000027">
    <property type="protein sequence ID" value="EFD88036.1"/>
    <property type="molecule type" value="Genomic_DNA"/>
</dbReference>
<evidence type="ECO:0000313" key="2">
    <source>
        <dbReference type="Proteomes" id="UP000003075"/>
    </source>
</evidence>